<keyword evidence="2 5" id="KW-0812">Transmembrane</keyword>
<dbReference type="AlphaFoldDB" id="A0A419SEP0"/>
<dbReference type="OrthoDB" id="9777044at2"/>
<evidence type="ECO:0000256" key="2">
    <source>
        <dbReference type="ARBA" id="ARBA00022692"/>
    </source>
</evidence>
<comment type="subunit">
    <text evidence="5">Forms a complex with TatA.</text>
</comment>
<dbReference type="EMBL" id="MCHY01000011">
    <property type="protein sequence ID" value="RKD21684.1"/>
    <property type="molecule type" value="Genomic_DNA"/>
</dbReference>
<evidence type="ECO:0000313" key="6">
    <source>
        <dbReference type="EMBL" id="RKD21684.1"/>
    </source>
</evidence>
<dbReference type="PROSITE" id="PS01218">
    <property type="entry name" value="TATC"/>
    <property type="match status" value="1"/>
</dbReference>
<keyword evidence="5" id="KW-0653">Protein transport</keyword>
<accession>A0A419SEP0</accession>
<dbReference type="PANTHER" id="PTHR30371">
    <property type="entry name" value="SEC-INDEPENDENT PROTEIN TRANSLOCASE PROTEIN TATC"/>
    <property type="match status" value="1"/>
</dbReference>
<dbReference type="GO" id="GO:0033281">
    <property type="term" value="C:TAT protein transport complex"/>
    <property type="evidence" value="ECO:0007669"/>
    <property type="project" value="UniProtKB-UniRule"/>
</dbReference>
<comment type="function">
    <text evidence="5">Part of the twin-arginine translocation (Tat) system that transports large folded proteins containing a characteristic twin-arginine motif in their signal peptide across membranes.</text>
</comment>
<feature type="transmembrane region" description="Helical" evidence="5">
    <location>
        <begin position="111"/>
        <end position="139"/>
    </location>
</feature>
<dbReference type="Pfam" id="PF00902">
    <property type="entry name" value="TatC"/>
    <property type="match status" value="1"/>
</dbReference>
<protein>
    <recommendedName>
        <fullName evidence="5">Sec-independent protein translocase protein TatC</fullName>
    </recommendedName>
</protein>
<keyword evidence="4 5" id="KW-0472">Membrane</keyword>
<feature type="transmembrane region" description="Helical" evidence="5">
    <location>
        <begin position="221"/>
        <end position="239"/>
    </location>
</feature>
<dbReference type="GO" id="GO:0009977">
    <property type="term" value="F:proton motive force dependent protein transmembrane transporter activity"/>
    <property type="evidence" value="ECO:0007669"/>
    <property type="project" value="TreeGrafter"/>
</dbReference>
<dbReference type="GO" id="GO:0043953">
    <property type="term" value="P:protein transport by the Tat complex"/>
    <property type="evidence" value="ECO:0007669"/>
    <property type="project" value="UniProtKB-UniRule"/>
</dbReference>
<gene>
    <name evidence="5" type="primary">tatC</name>
    <name evidence="6" type="ORF">BEP19_13695</name>
</gene>
<evidence type="ECO:0000256" key="1">
    <source>
        <dbReference type="ARBA" id="ARBA00004141"/>
    </source>
</evidence>
<dbReference type="PRINTS" id="PR01840">
    <property type="entry name" value="TATCFAMILY"/>
</dbReference>
<sequence>MSAVARDEQQQPLTEHLGELRKRIIYSLVYFAAAVIIGFVFAGRVVDELKRTAVAQQIELHVFAMPDALAVYMKVALALGVILSVPFILYQVWAFAKPGLREREQKIALRFIPAATVLFVIGLGFAYFILFPMITRFMLVMTKTLQVQEMIGLTQYFNFMFSIVFPFGVLFELPVIVVFLTKIRALNPVRLAKMRKLAYFTLIVTAVILTPPEIISDILVAGPLLLLYELSIILSKRVYKKQQREDEKNHLDQSE</sequence>
<comment type="subcellular location">
    <subcellularLocation>
        <location evidence="5">Cell membrane</location>
        <topology evidence="5">Multi-pass membrane protein</topology>
    </subcellularLocation>
    <subcellularLocation>
        <location evidence="1">Membrane</location>
        <topology evidence="1">Multi-pass membrane protein</topology>
    </subcellularLocation>
</comment>
<evidence type="ECO:0000256" key="4">
    <source>
        <dbReference type="ARBA" id="ARBA00023136"/>
    </source>
</evidence>
<keyword evidence="5" id="KW-0813">Transport</keyword>
<dbReference type="HAMAP" id="MF_00902">
    <property type="entry name" value="TatC"/>
    <property type="match status" value="1"/>
</dbReference>
<comment type="similarity">
    <text evidence="5">Belongs to the TatC family.</text>
</comment>
<feature type="transmembrane region" description="Helical" evidence="5">
    <location>
        <begin position="197"/>
        <end position="215"/>
    </location>
</feature>
<dbReference type="Proteomes" id="UP000284219">
    <property type="component" value="Unassembled WGS sequence"/>
</dbReference>
<dbReference type="PANTHER" id="PTHR30371:SF0">
    <property type="entry name" value="SEC-INDEPENDENT PROTEIN TRANSLOCASE PROTEIN TATC, CHLOROPLASTIC-RELATED"/>
    <property type="match status" value="1"/>
</dbReference>
<organism evidence="6 7">
    <name type="scientific">Ammoniphilus oxalaticus</name>
    <dbReference type="NCBI Taxonomy" id="66863"/>
    <lineage>
        <taxon>Bacteria</taxon>
        <taxon>Bacillati</taxon>
        <taxon>Bacillota</taxon>
        <taxon>Bacilli</taxon>
        <taxon>Bacillales</taxon>
        <taxon>Paenibacillaceae</taxon>
        <taxon>Aneurinibacillus group</taxon>
        <taxon>Ammoniphilus</taxon>
    </lineage>
</organism>
<feature type="transmembrane region" description="Helical" evidence="5">
    <location>
        <begin position="24"/>
        <end position="42"/>
    </location>
</feature>
<comment type="caution">
    <text evidence="6">The sequence shown here is derived from an EMBL/GenBank/DDBJ whole genome shotgun (WGS) entry which is preliminary data.</text>
</comment>
<keyword evidence="5" id="KW-0811">Translocation</keyword>
<dbReference type="InterPro" id="IPR019820">
    <property type="entry name" value="Sec-indep_translocase_CS"/>
</dbReference>
<keyword evidence="3 5" id="KW-1133">Transmembrane helix</keyword>
<dbReference type="NCBIfam" id="TIGR00945">
    <property type="entry name" value="tatC"/>
    <property type="match status" value="1"/>
</dbReference>
<dbReference type="RefSeq" id="WP_120190795.1">
    <property type="nucleotide sequence ID" value="NZ_MCHY01000011.1"/>
</dbReference>
<dbReference type="GO" id="GO:0065002">
    <property type="term" value="P:intracellular protein transmembrane transport"/>
    <property type="evidence" value="ECO:0007669"/>
    <property type="project" value="TreeGrafter"/>
</dbReference>
<proteinExistence type="inferred from homology"/>
<reference evidence="6 7" key="1">
    <citation type="submission" date="2016-08" db="EMBL/GenBank/DDBJ databases">
        <title>Novel Firmicute Genomes.</title>
        <authorList>
            <person name="Poppleton D.I."/>
            <person name="Gribaldo S."/>
        </authorList>
    </citation>
    <scope>NUCLEOTIDE SEQUENCE [LARGE SCALE GENOMIC DNA]</scope>
    <source>
        <strain evidence="6 7">RAOx-1</strain>
    </source>
</reference>
<evidence type="ECO:0000313" key="7">
    <source>
        <dbReference type="Proteomes" id="UP000284219"/>
    </source>
</evidence>
<evidence type="ECO:0000256" key="5">
    <source>
        <dbReference type="HAMAP-Rule" id="MF_00902"/>
    </source>
</evidence>
<evidence type="ECO:0000256" key="3">
    <source>
        <dbReference type="ARBA" id="ARBA00022989"/>
    </source>
</evidence>
<feature type="transmembrane region" description="Helical" evidence="5">
    <location>
        <begin position="159"/>
        <end position="185"/>
    </location>
</feature>
<keyword evidence="5" id="KW-1003">Cell membrane</keyword>
<keyword evidence="7" id="KW-1185">Reference proteome</keyword>
<name>A0A419SEP0_9BACL</name>
<dbReference type="InterPro" id="IPR002033">
    <property type="entry name" value="TatC"/>
</dbReference>
<feature type="transmembrane region" description="Helical" evidence="5">
    <location>
        <begin position="69"/>
        <end position="90"/>
    </location>
</feature>